<dbReference type="GO" id="GO:0005525">
    <property type="term" value="F:GTP binding"/>
    <property type="evidence" value="ECO:0007669"/>
    <property type="project" value="UniProtKB-KW"/>
</dbReference>
<dbReference type="PATRIC" id="fig|233150.7.peg.285"/>
<dbReference type="Gene3D" id="3.30.230.10">
    <property type="match status" value="1"/>
</dbReference>
<dbReference type="InterPro" id="IPR035649">
    <property type="entry name" value="EFG_V"/>
</dbReference>
<organism evidence="7 8">
    <name type="scientific">Mycoplasmoides gallisepticum (strain R(low / passage 15 / clone 2))</name>
    <name type="common">Mycoplasma gallisepticum</name>
    <dbReference type="NCBI Taxonomy" id="710127"/>
    <lineage>
        <taxon>Bacteria</taxon>
        <taxon>Bacillati</taxon>
        <taxon>Mycoplasmatota</taxon>
        <taxon>Mycoplasmoidales</taxon>
        <taxon>Mycoplasmoidaceae</taxon>
        <taxon>Mycoplasmoides</taxon>
    </lineage>
</organism>
<keyword evidence="3" id="KW-0648">Protein biosynthesis</keyword>
<sequence>MSLYKLKLEHLKFHNVKQLQKQLMLKVNTSNNLEGKDNTDTYELNLNLTQIKDLNSLINFSGKIPKEYIKPIQKGLEEKMAVGILAGYPMIDVKATSFDGSYHDVDSSELAYKIAASKALTKAKDLIGTVLLEPIMDVSVVVPSDHMGDVIGDLSRRRELISDQEQRNDGAVIVRAKVPLSEMFGY</sequence>
<dbReference type="InterPro" id="IPR014721">
    <property type="entry name" value="Ribsml_uS5_D2-typ_fold_subgr"/>
</dbReference>
<evidence type="ECO:0000313" key="8">
    <source>
        <dbReference type="Proteomes" id="UP000001418"/>
    </source>
</evidence>
<keyword evidence="1" id="KW-0547">Nucleotide-binding</keyword>
<dbReference type="InterPro" id="IPR000640">
    <property type="entry name" value="EFG_V-like"/>
</dbReference>
<evidence type="ECO:0000256" key="1">
    <source>
        <dbReference type="ARBA" id="ARBA00022741"/>
    </source>
</evidence>
<evidence type="ECO:0000256" key="4">
    <source>
        <dbReference type="ARBA" id="ARBA00023134"/>
    </source>
</evidence>
<dbReference type="SUPFAM" id="SSF54980">
    <property type="entry name" value="EF-G C-terminal domain-like"/>
    <property type="match status" value="1"/>
</dbReference>
<feature type="domain" description="Translation elongation factor EFG/EF2" evidence="6">
    <location>
        <begin position="26"/>
        <end position="128"/>
    </location>
</feature>
<dbReference type="Proteomes" id="UP000001418">
    <property type="component" value="Chromosome"/>
</dbReference>
<gene>
    <name evidence="7" type="ORF">MGA_1092</name>
</gene>
<dbReference type="SMART" id="SM00889">
    <property type="entry name" value="EFG_IV"/>
    <property type="match status" value="1"/>
</dbReference>
<dbReference type="KEGG" id="mga:MGA_1092"/>
<evidence type="ECO:0000313" key="7">
    <source>
        <dbReference type="EMBL" id="AAP56608.1"/>
    </source>
</evidence>
<name>Q7NBL0_MYCGA</name>
<evidence type="ECO:0000259" key="5">
    <source>
        <dbReference type="SMART" id="SM00838"/>
    </source>
</evidence>
<dbReference type="EMBL" id="AE015450">
    <property type="protein sequence ID" value="AAP56608.1"/>
    <property type="molecule type" value="Genomic_DNA"/>
</dbReference>
<dbReference type="SMART" id="SM00838">
    <property type="entry name" value="EFG_C"/>
    <property type="match status" value="1"/>
</dbReference>
<protein>
    <submittedName>
        <fullName evidence="7">Elongation factor G domain protein</fullName>
    </submittedName>
</protein>
<dbReference type="HOGENOM" id="CLU_1452947_0_0_14"/>
<dbReference type="GO" id="GO:0003746">
    <property type="term" value="F:translation elongation factor activity"/>
    <property type="evidence" value="ECO:0007669"/>
    <property type="project" value="UniProtKB-KW"/>
</dbReference>
<evidence type="ECO:0000259" key="6">
    <source>
        <dbReference type="SMART" id="SM00889"/>
    </source>
</evidence>
<feature type="domain" description="Elongation factor EFG" evidence="5">
    <location>
        <begin position="130"/>
        <end position="186"/>
    </location>
</feature>
<accession>Q7NBL0</accession>
<keyword evidence="8" id="KW-1185">Reference proteome</keyword>
<evidence type="ECO:0000256" key="3">
    <source>
        <dbReference type="ARBA" id="ARBA00022917"/>
    </source>
</evidence>
<dbReference type="Gene3D" id="3.30.70.240">
    <property type="match status" value="1"/>
</dbReference>
<dbReference type="GO" id="GO:0032790">
    <property type="term" value="P:ribosome disassembly"/>
    <property type="evidence" value="ECO:0007669"/>
    <property type="project" value="TreeGrafter"/>
</dbReference>
<dbReference type="InterPro" id="IPR020568">
    <property type="entry name" value="Ribosomal_Su5_D2-typ_SF"/>
</dbReference>
<dbReference type="FunFam" id="3.30.70.240:FF:000001">
    <property type="entry name" value="Elongation factor G"/>
    <property type="match status" value="1"/>
</dbReference>
<dbReference type="Pfam" id="PF03764">
    <property type="entry name" value="EFG_IV"/>
    <property type="match status" value="1"/>
</dbReference>
<keyword evidence="4" id="KW-0342">GTP-binding</keyword>
<dbReference type="Pfam" id="PF00679">
    <property type="entry name" value="EFG_C"/>
    <property type="match status" value="1"/>
</dbReference>
<dbReference type="PANTHER" id="PTHR43261:SF1">
    <property type="entry name" value="RIBOSOME-RELEASING FACTOR 2, MITOCHONDRIAL"/>
    <property type="match status" value="1"/>
</dbReference>
<proteinExistence type="predicted"/>
<dbReference type="AlphaFoldDB" id="Q7NBL0"/>
<dbReference type="SUPFAM" id="SSF54211">
    <property type="entry name" value="Ribosomal protein S5 domain 2-like"/>
    <property type="match status" value="1"/>
</dbReference>
<reference evidence="7 8" key="1">
    <citation type="journal article" date="2003" name="Microbiology">
        <title>The complete genome sequence of the avian pathogen Mycoplasma gallisepticum strain R(low).</title>
        <authorList>
            <person name="Papazisi L."/>
            <person name="Gorton T.S."/>
            <person name="Kutish G."/>
            <person name="Markham P.F."/>
            <person name="Browning G.F."/>
            <person name="Nguyen D.K."/>
            <person name="Swartzell S."/>
            <person name="Madan A."/>
            <person name="Mahairas G."/>
            <person name="Geary S.J."/>
        </authorList>
    </citation>
    <scope>NUCLEOTIDE SEQUENCE [LARGE SCALE GENOMIC DNA]</scope>
    <source>
        <strain evidence="8">R(low / passage 15 / clone 2)</strain>
    </source>
</reference>
<dbReference type="InterPro" id="IPR005517">
    <property type="entry name" value="Transl_elong_EFG/EF2_IV"/>
</dbReference>
<dbReference type="CDD" id="cd03713">
    <property type="entry name" value="EFG_mtEFG_C"/>
    <property type="match status" value="1"/>
</dbReference>
<keyword evidence="2 7" id="KW-0251">Elongation factor</keyword>
<dbReference type="InterPro" id="IPR035647">
    <property type="entry name" value="EFG_III/V"/>
</dbReference>
<dbReference type="PANTHER" id="PTHR43261">
    <property type="entry name" value="TRANSLATION ELONGATION FACTOR G-RELATED"/>
    <property type="match status" value="1"/>
</dbReference>
<evidence type="ECO:0000256" key="2">
    <source>
        <dbReference type="ARBA" id="ARBA00022768"/>
    </source>
</evidence>